<proteinExistence type="predicted"/>
<sequence length="108" mass="11800">MSRTPHGKTSRNDPATEAFLAGLAVVRRNPALAALEADVCRSRECDRNPRHGLAAVEGIRDHGRGRRHQEHHGLPDREAGAERRLQCASDTSLNVRVTESCPTPDETG</sequence>
<reference evidence="3" key="1">
    <citation type="journal article" date="2019" name="Int. J. Syst. Evol. Microbiol.">
        <title>The Global Catalogue of Microorganisms (GCM) 10K type strain sequencing project: providing services to taxonomists for standard genome sequencing and annotation.</title>
        <authorList>
            <consortium name="The Broad Institute Genomics Platform"/>
            <consortium name="The Broad Institute Genome Sequencing Center for Infectious Disease"/>
            <person name="Wu L."/>
            <person name="Ma J."/>
        </authorList>
    </citation>
    <scope>NUCLEOTIDE SEQUENCE [LARGE SCALE GENOMIC DNA]</scope>
    <source>
        <strain evidence="3">JCM 9651</strain>
    </source>
</reference>
<evidence type="ECO:0000256" key="1">
    <source>
        <dbReference type="SAM" id="MobiDB-lite"/>
    </source>
</evidence>
<gene>
    <name evidence="2" type="ORF">GCM10020367_63420</name>
</gene>
<evidence type="ECO:0000313" key="3">
    <source>
        <dbReference type="Proteomes" id="UP001499990"/>
    </source>
</evidence>
<protein>
    <submittedName>
        <fullName evidence="2">Uncharacterized protein</fullName>
    </submittedName>
</protein>
<dbReference type="Proteomes" id="UP001499990">
    <property type="component" value="Unassembled WGS sequence"/>
</dbReference>
<feature type="region of interest" description="Disordered" evidence="1">
    <location>
        <begin position="60"/>
        <end position="91"/>
    </location>
</feature>
<accession>A0ABP6SKX2</accession>
<evidence type="ECO:0000313" key="2">
    <source>
        <dbReference type="EMBL" id="GAA3379523.1"/>
    </source>
</evidence>
<name>A0ABP6SKX2_9ACTN</name>
<keyword evidence="3" id="KW-1185">Reference proteome</keyword>
<organism evidence="2 3">
    <name type="scientific">Streptomyces sannanensis</name>
    <dbReference type="NCBI Taxonomy" id="285536"/>
    <lineage>
        <taxon>Bacteria</taxon>
        <taxon>Bacillati</taxon>
        <taxon>Actinomycetota</taxon>
        <taxon>Actinomycetes</taxon>
        <taxon>Kitasatosporales</taxon>
        <taxon>Streptomycetaceae</taxon>
        <taxon>Streptomyces</taxon>
    </lineage>
</organism>
<dbReference type="EMBL" id="BAAAYL010000001">
    <property type="protein sequence ID" value="GAA3379523.1"/>
    <property type="molecule type" value="Genomic_DNA"/>
</dbReference>
<feature type="compositionally biased region" description="Basic and acidic residues" evidence="1">
    <location>
        <begin position="71"/>
        <end position="85"/>
    </location>
</feature>
<comment type="caution">
    <text evidence="2">The sequence shown here is derived from an EMBL/GenBank/DDBJ whole genome shotgun (WGS) entry which is preliminary data.</text>
</comment>